<dbReference type="GO" id="GO:0000160">
    <property type="term" value="P:phosphorelay signal transduction system"/>
    <property type="evidence" value="ECO:0007669"/>
    <property type="project" value="InterPro"/>
</dbReference>
<evidence type="ECO:0000256" key="1">
    <source>
        <dbReference type="PROSITE-ProRule" id="PRU00110"/>
    </source>
</evidence>
<accession>A0A081C1A9</accession>
<dbReference type="STRING" id="1499967.U27_05338"/>
<dbReference type="InterPro" id="IPR008207">
    <property type="entry name" value="Sig_transdc_His_kin_Hpt_dom"/>
</dbReference>
<dbReference type="Pfam" id="PF01627">
    <property type="entry name" value="Hpt"/>
    <property type="match status" value="1"/>
</dbReference>
<dbReference type="Gene3D" id="1.20.120.160">
    <property type="entry name" value="HPT domain"/>
    <property type="match status" value="1"/>
</dbReference>
<dbReference type="HOGENOM" id="CLU_157042_1_1_0"/>
<dbReference type="SUPFAM" id="SSF47226">
    <property type="entry name" value="Histidine-containing phosphotransfer domain, HPT domain"/>
    <property type="match status" value="1"/>
</dbReference>
<dbReference type="CDD" id="cd00088">
    <property type="entry name" value="HPT"/>
    <property type="match status" value="1"/>
</dbReference>
<keyword evidence="4" id="KW-1185">Reference proteome</keyword>
<dbReference type="EMBL" id="DF820467">
    <property type="protein sequence ID" value="GAK58364.1"/>
    <property type="molecule type" value="Genomic_DNA"/>
</dbReference>
<evidence type="ECO:0000313" key="3">
    <source>
        <dbReference type="EMBL" id="GAK58364.1"/>
    </source>
</evidence>
<gene>
    <name evidence="3" type="ORF">U27_05338</name>
</gene>
<proteinExistence type="predicted"/>
<dbReference type="AlphaFoldDB" id="A0A081C1A9"/>
<dbReference type="InterPro" id="IPR036641">
    <property type="entry name" value="HPT_dom_sf"/>
</dbReference>
<keyword evidence="3" id="KW-0418">Kinase</keyword>
<dbReference type="PROSITE" id="PS50894">
    <property type="entry name" value="HPT"/>
    <property type="match status" value="1"/>
</dbReference>
<feature type="modified residue" description="Phosphohistidine" evidence="1">
    <location>
        <position position="37"/>
    </location>
</feature>
<sequence length="95" mass="10716">MLPALIESFFKDAVKLQDEAQQAFEARQTEELRRTAHTLKSLSKNFGATALAELCQTLETRAKDGVFEGAEDLLTRTAAEYEKVLNTLEKLRENL</sequence>
<organism evidence="3">
    <name type="scientific">Vecturithrix granuli</name>
    <dbReference type="NCBI Taxonomy" id="1499967"/>
    <lineage>
        <taxon>Bacteria</taxon>
        <taxon>Candidatus Moduliflexota</taxon>
        <taxon>Candidatus Vecturitrichia</taxon>
        <taxon>Candidatus Vecturitrichales</taxon>
        <taxon>Candidatus Vecturitrichaceae</taxon>
        <taxon>Candidatus Vecturithrix</taxon>
    </lineage>
</organism>
<keyword evidence="1" id="KW-0597">Phosphoprotein</keyword>
<dbReference type="GO" id="GO:0016301">
    <property type="term" value="F:kinase activity"/>
    <property type="evidence" value="ECO:0007669"/>
    <property type="project" value="UniProtKB-KW"/>
</dbReference>
<feature type="domain" description="HPt" evidence="2">
    <location>
        <begin position="1"/>
        <end position="95"/>
    </location>
</feature>
<dbReference type="eggNOG" id="COG2198">
    <property type="taxonomic scope" value="Bacteria"/>
</dbReference>
<evidence type="ECO:0000313" key="4">
    <source>
        <dbReference type="Proteomes" id="UP000030661"/>
    </source>
</evidence>
<keyword evidence="3" id="KW-0808">Transferase</keyword>
<name>A0A081C1A9_VECG1</name>
<protein>
    <submittedName>
        <fullName evidence="3">Hybrid signal transduction histidine kinase and diguanylate cyclase/phosphodiesterase</fullName>
    </submittedName>
</protein>
<evidence type="ECO:0000259" key="2">
    <source>
        <dbReference type="PROSITE" id="PS50894"/>
    </source>
</evidence>
<reference evidence="3" key="1">
    <citation type="journal article" date="2015" name="PeerJ">
        <title>First genomic representation of candidate bacterial phylum KSB3 points to enhanced environmental sensing as a trigger of wastewater bulking.</title>
        <authorList>
            <person name="Sekiguchi Y."/>
            <person name="Ohashi A."/>
            <person name="Parks D.H."/>
            <person name="Yamauchi T."/>
            <person name="Tyson G.W."/>
            <person name="Hugenholtz P."/>
        </authorList>
    </citation>
    <scope>NUCLEOTIDE SEQUENCE [LARGE SCALE GENOMIC DNA]</scope>
</reference>
<dbReference type="Proteomes" id="UP000030661">
    <property type="component" value="Unassembled WGS sequence"/>
</dbReference>